<evidence type="ECO:0000256" key="1">
    <source>
        <dbReference type="ARBA" id="ARBA00023239"/>
    </source>
</evidence>
<gene>
    <name evidence="3" type="ORF">GCM10009838_58230</name>
</gene>
<keyword evidence="4" id="KW-1185">Reference proteome</keyword>
<evidence type="ECO:0000313" key="4">
    <source>
        <dbReference type="Proteomes" id="UP001499854"/>
    </source>
</evidence>
<comment type="caution">
    <text evidence="3">The sequence shown here is derived from an EMBL/GenBank/DDBJ whole genome shotgun (WGS) entry which is preliminary data.</text>
</comment>
<dbReference type="EMBL" id="BAAAQM010000039">
    <property type="protein sequence ID" value="GAA1987795.1"/>
    <property type="molecule type" value="Genomic_DNA"/>
</dbReference>
<evidence type="ECO:0000313" key="3">
    <source>
        <dbReference type="EMBL" id="GAA1987795.1"/>
    </source>
</evidence>
<name>A0ABP5DYM0_9ACTN</name>
<dbReference type="Gene3D" id="3.20.20.140">
    <property type="entry name" value="Metal-dependent hydrolases"/>
    <property type="match status" value="1"/>
</dbReference>
<sequence length="298" mass="33153">MPPTETNGDTTDVRRFWQDLGLPGLIDVHTHFMPHRLLEKIRAYFDAAGPLLGREWPIRYRQDEQERLAILRGYGVSAFTSLAYPHKPGMAESLNAWTADFAARTPDCLHSATFFPEPEAARYVPAAVAAGARVFKAHVQVGDYDPADPLLDPVWGTLAEAGVPVIAHCASGPVGTPFTGPGPMARVLARHPRLRPVIAHFGLPEYVEFLDLAEQYDGVLLDTTMAFTDFFGRVDFPDRERKRVAEFEDRILFGSDFPNIPYPYSEALESLARLDFGDGWLRAVCHDNAARVFGLQLS</sequence>
<dbReference type="SUPFAM" id="SSF51556">
    <property type="entry name" value="Metallo-dependent hydrolases"/>
    <property type="match status" value="1"/>
</dbReference>
<dbReference type="CDD" id="cd01292">
    <property type="entry name" value="metallo-dependent_hydrolases"/>
    <property type="match status" value="1"/>
</dbReference>
<proteinExistence type="predicted"/>
<dbReference type="RefSeq" id="WP_344660334.1">
    <property type="nucleotide sequence ID" value="NZ_BAAAQM010000039.1"/>
</dbReference>
<dbReference type="InterPro" id="IPR032465">
    <property type="entry name" value="ACMSD"/>
</dbReference>
<accession>A0ABP5DYM0</accession>
<dbReference type="Proteomes" id="UP001499854">
    <property type="component" value="Unassembled WGS sequence"/>
</dbReference>
<reference evidence="4" key="1">
    <citation type="journal article" date="2019" name="Int. J. Syst. Evol. Microbiol.">
        <title>The Global Catalogue of Microorganisms (GCM) 10K type strain sequencing project: providing services to taxonomists for standard genome sequencing and annotation.</title>
        <authorList>
            <consortium name="The Broad Institute Genomics Platform"/>
            <consortium name="The Broad Institute Genome Sequencing Center for Infectious Disease"/>
            <person name="Wu L."/>
            <person name="Ma J."/>
        </authorList>
    </citation>
    <scope>NUCLEOTIDE SEQUENCE [LARGE SCALE GENOMIC DNA]</scope>
    <source>
        <strain evidence="4">JCM 16013</strain>
    </source>
</reference>
<feature type="domain" description="Amidohydrolase-related" evidence="2">
    <location>
        <begin position="26"/>
        <end position="295"/>
    </location>
</feature>
<dbReference type="InterPro" id="IPR006680">
    <property type="entry name" value="Amidohydro-rel"/>
</dbReference>
<protein>
    <submittedName>
        <fullName evidence="3">Amidohydrolase family protein</fullName>
    </submittedName>
</protein>
<evidence type="ECO:0000259" key="2">
    <source>
        <dbReference type="Pfam" id="PF04909"/>
    </source>
</evidence>
<dbReference type="PANTHER" id="PTHR21240:SF28">
    <property type="entry name" value="ISO-OROTATE DECARBOXYLASE (EUROFUNG)"/>
    <property type="match status" value="1"/>
</dbReference>
<dbReference type="InterPro" id="IPR032466">
    <property type="entry name" value="Metal_Hydrolase"/>
</dbReference>
<keyword evidence="1" id="KW-0456">Lyase</keyword>
<dbReference type="Pfam" id="PF04909">
    <property type="entry name" value="Amidohydro_2"/>
    <property type="match status" value="1"/>
</dbReference>
<dbReference type="PANTHER" id="PTHR21240">
    <property type="entry name" value="2-AMINO-3-CARBOXYLMUCONATE-6-SEMIALDEHYDE DECARBOXYLASE"/>
    <property type="match status" value="1"/>
</dbReference>
<organism evidence="3 4">
    <name type="scientific">Catenulispora subtropica</name>
    <dbReference type="NCBI Taxonomy" id="450798"/>
    <lineage>
        <taxon>Bacteria</taxon>
        <taxon>Bacillati</taxon>
        <taxon>Actinomycetota</taxon>
        <taxon>Actinomycetes</taxon>
        <taxon>Catenulisporales</taxon>
        <taxon>Catenulisporaceae</taxon>
        <taxon>Catenulispora</taxon>
    </lineage>
</organism>